<evidence type="ECO:0000313" key="2">
    <source>
        <dbReference type="EMBL" id="MDJ1502973.1"/>
    </source>
</evidence>
<evidence type="ECO:0000313" key="3">
    <source>
        <dbReference type="Proteomes" id="UP001232063"/>
    </source>
</evidence>
<sequence length="167" mass="19557">MRRNTTIYLISFFLISLFIYSIREQGNAHDWLIKYGKRTTAKVSIKGSNIKYTYFVNGKPYTRVTSKPAVSLETGEQYEVLYDSSNADESIMLFDKPAILDKKDFAVTWTTMVEEVSINEAIRFTYQVEGKEYERYQSLPSEVKFIESKDYKVLYQSKNPKVAYIVW</sequence>
<dbReference type="RefSeq" id="WP_314513370.1">
    <property type="nucleotide sequence ID" value="NZ_JASJOU010000007.1"/>
</dbReference>
<keyword evidence="1" id="KW-0812">Transmembrane</keyword>
<proteinExistence type="predicted"/>
<protein>
    <submittedName>
        <fullName evidence="2">Uncharacterized protein</fullName>
    </submittedName>
</protein>
<accession>A0AAE3R924</accession>
<organism evidence="2 3">
    <name type="scientific">Xanthocytophaga agilis</name>
    <dbReference type="NCBI Taxonomy" id="3048010"/>
    <lineage>
        <taxon>Bacteria</taxon>
        <taxon>Pseudomonadati</taxon>
        <taxon>Bacteroidota</taxon>
        <taxon>Cytophagia</taxon>
        <taxon>Cytophagales</taxon>
        <taxon>Rhodocytophagaceae</taxon>
        <taxon>Xanthocytophaga</taxon>
    </lineage>
</organism>
<evidence type="ECO:0000256" key="1">
    <source>
        <dbReference type="SAM" id="Phobius"/>
    </source>
</evidence>
<keyword evidence="1" id="KW-0472">Membrane</keyword>
<dbReference type="AlphaFoldDB" id="A0AAE3R924"/>
<dbReference type="Proteomes" id="UP001232063">
    <property type="component" value="Unassembled WGS sequence"/>
</dbReference>
<name>A0AAE3R924_9BACT</name>
<dbReference type="EMBL" id="JASJOU010000007">
    <property type="protein sequence ID" value="MDJ1502973.1"/>
    <property type="molecule type" value="Genomic_DNA"/>
</dbReference>
<comment type="caution">
    <text evidence="2">The sequence shown here is derived from an EMBL/GenBank/DDBJ whole genome shotgun (WGS) entry which is preliminary data.</text>
</comment>
<keyword evidence="3" id="KW-1185">Reference proteome</keyword>
<keyword evidence="1" id="KW-1133">Transmembrane helix</keyword>
<feature type="transmembrane region" description="Helical" evidence="1">
    <location>
        <begin position="6"/>
        <end position="22"/>
    </location>
</feature>
<reference evidence="2" key="1">
    <citation type="submission" date="2023-05" db="EMBL/GenBank/DDBJ databases">
        <authorList>
            <person name="Zhang X."/>
        </authorList>
    </citation>
    <scope>NUCLEOTIDE SEQUENCE</scope>
    <source>
        <strain evidence="2">BD1B2-1</strain>
    </source>
</reference>
<gene>
    <name evidence="2" type="ORF">QNI22_20050</name>
</gene>